<evidence type="ECO:0000313" key="2">
    <source>
        <dbReference type="Proteomes" id="UP000187203"/>
    </source>
</evidence>
<comment type="caution">
    <text evidence="1">The sequence shown here is derived from an EMBL/GenBank/DDBJ whole genome shotgun (WGS) entry which is preliminary data.</text>
</comment>
<reference evidence="2" key="1">
    <citation type="submission" date="2013-09" db="EMBL/GenBank/DDBJ databases">
        <title>Corchorus olitorius genome sequencing.</title>
        <authorList>
            <person name="Alam M."/>
            <person name="Haque M.S."/>
            <person name="Islam M.S."/>
            <person name="Emdad E.M."/>
            <person name="Islam M.M."/>
            <person name="Ahmed B."/>
            <person name="Halim A."/>
            <person name="Hossen Q.M.M."/>
            <person name="Hossain M.Z."/>
            <person name="Ahmed R."/>
            <person name="Khan M.M."/>
            <person name="Islam R."/>
            <person name="Rashid M.M."/>
            <person name="Khan S.A."/>
            <person name="Rahman M.S."/>
            <person name="Alam M."/>
            <person name="Yahiya A.S."/>
            <person name="Khan M.S."/>
            <person name="Azam M.S."/>
            <person name="Haque T."/>
            <person name="Lashkar M.Z.H."/>
            <person name="Akhand A.I."/>
            <person name="Morshed G."/>
            <person name="Roy S."/>
            <person name="Uddin K.S."/>
            <person name="Rabeya T."/>
            <person name="Hossain A.S."/>
            <person name="Chowdhury A."/>
            <person name="Snigdha A.R."/>
            <person name="Mortoza M.S."/>
            <person name="Matin S.A."/>
            <person name="Hoque S.M.E."/>
            <person name="Islam M.K."/>
            <person name="Roy D.K."/>
            <person name="Haider R."/>
            <person name="Moosa M.M."/>
            <person name="Elias S.M."/>
            <person name="Hasan A.M."/>
            <person name="Jahan S."/>
            <person name="Shafiuddin M."/>
            <person name="Mahmood N."/>
            <person name="Shommy N.S."/>
        </authorList>
    </citation>
    <scope>NUCLEOTIDE SEQUENCE [LARGE SCALE GENOMIC DNA]</scope>
    <source>
        <strain evidence="2">cv. O-4</strain>
    </source>
</reference>
<proteinExistence type="predicted"/>
<sequence>MFAFSLFRLWHGSSITKIKFLPETLRALSSSISGWPSFNGVRVGRWEMRDEGESIEKIKKIQREDPILGVMGTVMFGVKSESCWKERIRV</sequence>
<evidence type="ECO:0000313" key="1">
    <source>
        <dbReference type="EMBL" id="OMP08393.1"/>
    </source>
</evidence>
<dbReference type="Proteomes" id="UP000187203">
    <property type="component" value="Unassembled WGS sequence"/>
</dbReference>
<gene>
    <name evidence="1" type="ORF">COLO4_06520</name>
</gene>
<keyword evidence="2" id="KW-1185">Reference proteome</keyword>
<organism evidence="1 2">
    <name type="scientific">Corchorus olitorius</name>
    <dbReference type="NCBI Taxonomy" id="93759"/>
    <lineage>
        <taxon>Eukaryota</taxon>
        <taxon>Viridiplantae</taxon>
        <taxon>Streptophyta</taxon>
        <taxon>Embryophyta</taxon>
        <taxon>Tracheophyta</taxon>
        <taxon>Spermatophyta</taxon>
        <taxon>Magnoliopsida</taxon>
        <taxon>eudicotyledons</taxon>
        <taxon>Gunneridae</taxon>
        <taxon>Pentapetalae</taxon>
        <taxon>rosids</taxon>
        <taxon>malvids</taxon>
        <taxon>Malvales</taxon>
        <taxon>Malvaceae</taxon>
        <taxon>Grewioideae</taxon>
        <taxon>Apeibeae</taxon>
        <taxon>Corchorus</taxon>
    </lineage>
</organism>
<dbReference type="EMBL" id="AWUE01012746">
    <property type="protein sequence ID" value="OMP08393.1"/>
    <property type="molecule type" value="Genomic_DNA"/>
</dbReference>
<accession>A0A1R3KMS1</accession>
<name>A0A1R3KMS1_9ROSI</name>
<protein>
    <submittedName>
        <fullName evidence="1">Uncharacterized protein</fullName>
    </submittedName>
</protein>
<dbReference type="AlphaFoldDB" id="A0A1R3KMS1"/>